<feature type="compositionally biased region" description="Low complexity" evidence="7">
    <location>
        <begin position="602"/>
        <end position="615"/>
    </location>
</feature>
<protein>
    <recommendedName>
        <fullName evidence="8">Xylanolytic transcriptional activator regulatory domain-containing protein</fullName>
    </recommendedName>
</protein>
<keyword evidence="2" id="KW-0862">Zinc</keyword>
<dbReference type="Proteomes" id="UP000799324">
    <property type="component" value="Unassembled WGS sequence"/>
</dbReference>
<keyword evidence="4" id="KW-0238">DNA-binding</keyword>
<dbReference type="OrthoDB" id="4337792at2759"/>
<evidence type="ECO:0000256" key="3">
    <source>
        <dbReference type="ARBA" id="ARBA00023015"/>
    </source>
</evidence>
<name>A0A6A6T936_9PLEO</name>
<evidence type="ECO:0000256" key="1">
    <source>
        <dbReference type="ARBA" id="ARBA00022723"/>
    </source>
</evidence>
<feature type="region of interest" description="Disordered" evidence="7">
    <location>
        <begin position="1"/>
        <end position="24"/>
    </location>
</feature>
<dbReference type="AlphaFoldDB" id="A0A6A6T936"/>
<keyword evidence="3" id="KW-0805">Transcription regulation</keyword>
<feature type="region of interest" description="Disordered" evidence="7">
    <location>
        <begin position="602"/>
        <end position="622"/>
    </location>
</feature>
<gene>
    <name evidence="9" type="ORF">K491DRAFT_704075</name>
</gene>
<dbReference type="Pfam" id="PF00172">
    <property type="entry name" value="Zn_clus"/>
    <property type="match status" value="1"/>
</dbReference>
<dbReference type="InterPro" id="IPR001138">
    <property type="entry name" value="Zn2Cys6_DnaBD"/>
</dbReference>
<dbReference type="InterPro" id="IPR007219">
    <property type="entry name" value="XnlR_reg_dom"/>
</dbReference>
<evidence type="ECO:0000256" key="2">
    <source>
        <dbReference type="ARBA" id="ARBA00022833"/>
    </source>
</evidence>
<reference evidence="9" key="1">
    <citation type="journal article" date="2020" name="Stud. Mycol.">
        <title>101 Dothideomycetes genomes: a test case for predicting lifestyles and emergence of pathogens.</title>
        <authorList>
            <person name="Haridas S."/>
            <person name="Albert R."/>
            <person name="Binder M."/>
            <person name="Bloem J."/>
            <person name="Labutti K."/>
            <person name="Salamov A."/>
            <person name="Andreopoulos B."/>
            <person name="Baker S."/>
            <person name="Barry K."/>
            <person name="Bills G."/>
            <person name="Bluhm B."/>
            <person name="Cannon C."/>
            <person name="Castanera R."/>
            <person name="Culley D."/>
            <person name="Daum C."/>
            <person name="Ezra D."/>
            <person name="Gonzalez J."/>
            <person name="Henrissat B."/>
            <person name="Kuo A."/>
            <person name="Liang C."/>
            <person name="Lipzen A."/>
            <person name="Lutzoni F."/>
            <person name="Magnuson J."/>
            <person name="Mondo S."/>
            <person name="Nolan M."/>
            <person name="Ohm R."/>
            <person name="Pangilinan J."/>
            <person name="Park H.-J."/>
            <person name="Ramirez L."/>
            <person name="Alfaro M."/>
            <person name="Sun H."/>
            <person name="Tritt A."/>
            <person name="Yoshinaga Y."/>
            <person name="Zwiers L.-H."/>
            <person name="Turgeon B."/>
            <person name="Goodwin S."/>
            <person name="Spatafora J."/>
            <person name="Crous P."/>
            <person name="Grigoriev I."/>
        </authorList>
    </citation>
    <scope>NUCLEOTIDE SEQUENCE</scope>
    <source>
        <strain evidence="9">CBS 122681</strain>
    </source>
</reference>
<sequence length="814" mass="89976">MDEESVIRSAPTETPRRRRRPAVRKVRCNRDTPCSNCVRAKASCVYENFSYQSRDPGSADFDSLNTLSHQGQSILNPGHPVTIRPAATIPDILTTSSSPSNHASPAELVSMRKRIQQLEDQLSRASLRTHHTHLPSLDLRPDSKIESSTSTMGGTFYVRQESRMVGRSQAISRTVLHKTRLFGQSHWVNGLAFLRDLIEIADPLMREEASRVNEGIAKCKALSRLIKSLRKPPWPTQLDPTLPPKQLADELVECYLRTSETVYRIIHIPSFRKDYDALWTDPSTPNPSFLIQLKLVLAMGSATYDETYSLRTSALKWVHEALTWASEPIYKARLNLQTLQTKLLLLLARSTLNIGGDFVWTSAGELLRTAITMGLHRDPSRLPKRTLFAVEMRRRLWNTLIEINLQSAMDVGGPPLFALSDYDTEMPGNYDDAQLSDSSDTTEPHPASRFTQTSLAIALRETLPTRIAVAAFLNDLGPQVTYEEALRLDAEMRSAYKTLSQTIRTLSASASASTSTFTSTSGSMLDVDLASTFGVRVLDFVNRYYLLAIHIPWINSASRDPAYAYSRTVGVETSLKLWYAVYPPRHVREASALANISSTSASVSSTAPTTAPASALGEDDQNPASIRAKATNRGQRDILLITLNTSLFLRTIAVQASLFVCMDLRMRLQDDDSLSPQATLSNMRADLLAVAEDHREWQLRAIQGGETNIKGYLLASLVDAFIKGLIRRVPSGEVPGMLVKAAEEAEDECVAILEGMVGGLQGETVGGGGVGAEMEHTPEDWDFLMSDAQFDFGGGDLMNWVFNVEGFSTPFLSS</sequence>
<dbReference type="GO" id="GO:0000978">
    <property type="term" value="F:RNA polymerase II cis-regulatory region sequence-specific DNA binding"/>
    <property type="evidence" value="ECO:0007669"/>
    <property type="project" value="TreeGrafter"/>
</dbReference>
<evidence type="ECO:0000259" key="8">
    <source>
        <dbReference type="SMART" id="SM00906"/>
    </source>
</evidence>
<dbReference type="EMBL" id="MU004337">
    <property type="protein sequence ID" value="KAF2656356.1"/>
    <property type="molecule type" value="Genomic_DNA"/>
</dbReference>
<evidence type="ECO:0000256" key="4">
    <source>
        <dbReference type="ARBA" id="ARBA00023125"/>
    </source>
</evidence>
<dbReference type="GO" id="GO:0005634">
    <property type="term" value="C:nucleus"/>
    <property type="evidence" value="ECO:0007669"/>
    <property type="project" value="TreeGrafter"/>
</dbReference>
<keyword evidence="1" id="KW-0479">Metal-binding</keyword>
<dbReference type="GO" id="GO:0008270">
    <property type="term" value="F:zinc ion binding"/>
    <property type="evidence" value="ECO:0007669"/>
    <property type="project" value="InterPro"/>
</dbReference>
<dbReference type="GO" id="GO:0006351">
    <property type="term" value="P:DNA-templated transcription"/>
    <property type="evidence" value="ECO:0007669"/>
    <property type="project" value="InterPro"/>
</dbReference>
<feature type="domain" description="Xylanolytic transcriptional activator regulatory" evidence="8">
    <location>
        <begin position="359"/>
        <end position="433"/>
    </location>
</feature>
<evidence type="ECO:0000313" key="9">
    <source>
        <dbReference type="EMBL" id="KAF2656356.1"/>
    </source>
</evidence>
<dbReference type="SMART" id="SM00906">
    <property type="entry name" value="Fungal_trans"/>
    <property type="match status" value="1"/>
</dbReference>
<dbReference type="InterPro" id="IPR036864">
    <property type="entry name" value="Zn2-C6_fun-type_DNA-bd_sf"/>
</dbReference>
<dbReference type="PANTHER" id="PTHR31944:SF131">
    <property type="entry name" value="HEME-RESPONSIVE ZINC FINGER TRANSCRIPTION FACTOR HAP1"/>
    <property type="match status" value="1"/>
</dbReference>
<keyword evidence="6" id="KW-0539">Nucleus</keyword>
<dbReference type="Gene3D" id="4.10.240.10">
    <property type="entry name" value="Zn(2)-C6 fungal-type DNA-binding domain"/>
    <property type="match status" value="1"/>
</dbReference>
<organism evidence="9 10">
    <name type="scientific">Lophiostoma macrostomum CBS 122681</name>
    <dbReference type="NCBI Taxonomy" id="1314788"/>
    <lineage>
        <taxon>Eukaryota</taxon>
        <taxon>Fungi</taxon>
        <taxon>Dikarya</taxon>
        <taxon>Ascomycota</taxon>
        <taxon>Pezizomycotina</taxon>
        <taxon>Dothideomycetes</taxon>
        <taxon>Pleosporomycetidae</taxon>
        <taxon>Pleosporales</taxon>
        <taxon>Lophiostomataceae</taxon>
        <taxon>Lophiostoma</taxon>
    </lineage>
</organism>
<dbReference type="SUPFAM" id="SSF57701">
    <property type="entry name" value="Zn2/Cys6 DNA-binding domain"/>
    <property type="match status" value="1"/>
</dbReference>
<dbReference type="PANTHER" id="PTHR31944">
    <property type="entry name" value="HEME-RESPONSIVE ZINC FINGER TRANSCRIPTION FACTOR HAP1"/>
    <property type="match status" value="1"/>
</dbReference>
<dbReference type="CDD" id="cd12148">
    <property type="entry name" value="fungal_TF_MHR"/>
    <property type="match status" value="1"/>
</dbReference>
<evidence type="ECO:0000313" key="10">
    <source>
        <dbReference type="Proteomes" id="UP000799324"/>
    </source>
</evidence>
<keyword evidence="5" id="KW-0804">Transcription</keyword>
<dbReference type="GO" id="GO:0001228">
    <property type="term" value="F:DNA-binding transcription activator activity, RNA polymerase II-specific"/>
    <property type="evidence" value="ECO:0007669"/>
    <property type="project" value="TreeGrafter"/>
</dbReference>
<proteinExistence type="predicted"/>
<evidence type="ECO:0000256" key="5">
    <source>
        <dbReference type="ARBA" id="ARBA00023163"/>
    </source>
</evidence>
<evidence type="ECO:0000256" key="6">
    <source>
        <dbReference type="ARBA" id="ARBA00023242"/>
    </source>
</evidence>
<evidence type="ECO:0000256" key="7">
    <source>
        <dbReference type="SAM" id="MobiDB-lite"/>
    </source>
</evidence>
<keyword evidence="10" id="KW-1185">Reference proteome</keyword>
<dbReference type="Pfam" id="PF04082">
    <property type="entry name" value="Fungal_trans"/>
    <property type="match status" value="1"/>
</dbReference>
<dbReference type="InterPro" id="IPR051430">
    <property type="entry name" value="Fungal_TF_Env_Response"/>
</dbReference>
<accession>A0A6A6T936</accession>